<comment type="caution">
    <text evidence="1">The sequence shown here is derived from an EMBL/GenBank/DDBJ whole genome shotgun (WGS) entry which is preliminary data.</text>
</comment>
<evidence type="ECO:0000313" key="1">
    <source>
        <dbReference type="EMBL" id="MBA9002811.1"/>
    </source>
</evidence>
<dbReference type="Proteomes" id="UP000539313">
    <property type="component" value="Unassembled WGS sequence"/>
</dbReference>
<keyword evidence="2" id="KW-1185">Reference proteome</keyword>
<dbReference type="PANTHER" id="PTHR39337">
    <property type="entry name" value="BLR5642 PROTEIN"/>
    <property type="match status" value="1"/>
</dbReference>
<dbReference type="Pfam" id="PF04343">
    <property type="entry name" value="DUF488"/>
    <property type="match status" value="1"/>
</dbReference>
<dbReference type="RefSeq" id="WP_182704739.1">
    <property type="nucleotide sequence ID" value="NZ_JACJII010000001.1"/>
</dbReference>
<proteinExistence type="predicted"/>
<name>A0A7W3MVT0_9ACTN</name>
<reference evidence="1 2" key="1">
    <citation type="submission" date="2020-08" db="EMBL/GenBank/DDBJ databases">
        <title>Sequencing the genomes of 1000 actinobacteria strains.</title>
        <authorList>
            <person name="Klenk H.-P."/>
        </authorList>
    </citation>
    <scope>NUCLEOTIDE SEQUENCE [LARGE SCALE GENOMIC DNA]</scope>
    <source>
        <strain evidence="1 2">DSM 45823</strain>
    </source>
</reference>
<sequence length="159" mass="17217">MLMVTQPKDLANLIGVGYQGHDLQSFLAGLAHEGVSVVVDVRLTPISRKRGFSKRLLAEALADAGIGYRHLPELGNPKDNRAGFGGNEEELRQARSRFAARLADETAVEALTEVARLASTQRVALLCFEADQRRCHRDVIAAALADPTAFGLTAELVPR</sequence>
<accession>A0A7W3MVT0</accession>
<organism evidence="1 2">
    <name type="scientific">Thermomonospora cellulosilytica</name>
    <dbReference type="NCBI Taxonomy" id="1411118"/>
    <lineage>
        <taxon>Bacteria</taxon>
        <taxon>Bacillati</taxon>
        <taxon>Actinomycetota</taxon>
        <taxon>Actinomycetes</taxon>
        <taxon>Streptosporangiales</taxon>
        <taxon>Thermomonosporaceae</taxon>
        <taxon>Thermomonospora</taxon>
    </lineage>
</organism>
<dbReference type="InterPro" id="IPR014519">
    <property type="entry name" value="UCP024492"/>
</dbReference>
<dbReference type="AlphaFoldDB" id="A0A7W3MVT0"/>
<gene>
    <name evidence="1" type="ORF">HNR21_001693</name>
</gene>
<evidence type="ECO:0000313" key="2">
    <source>
        <dbReference type="Proteomes" id="UP000539313"/>
    </source>
</evidence>
<protein>
    <submittedName>
        <fullName evidence="1">Uncharacterized protein (DUF488 family)</fullName>
    </submittedName>
</protein>
<dbReference type="EMBL" id="JACJII010000001">
    <property type="protein sequence ID" value="MBA9002811.1"/>
    <property type="molecule type" value="Genomic_DNA"/>
</dbReference>
<dbReference type="InterPro" id="IPR007438">
    <property type="entry name" value="DUF488"/>
</dbReference>
<dbReference type="PANTHER" id="PTHR39337:SF1">
    <property type="entry name" value="BLR5642 PROTEIN"/>
    <property type="match status" value="1"/>
</dbReference>
<dbReference type="PIRSF" id="PIRSF024492">
    <property type="entry name" value="UCP024492"/>
    <property type="match status" value="1"/>
</dbReference>